<feature type="domain" description="O-acyltransferase WSD1 C-terminal" evidence="11">
    <location>
        <begin position="277"/>
        <end position="418"/>
    </location>
</feature>
<evidence type="ECO:0000256" key="7">
    <source>
        <dbReference type="ARBA" id="ARBA00023315"/>
    </source>
</evidence>
<proteinExistence type="predicted"/>
<dbReference type="GO" id="GO:0019432">
    <property type="term" value="P:triglyceride biosynthetic process"/>
    <property type="evidence" value="ECO:0007669"/>
    <property type="project" value="UniProtKB-UniPathway"/>
</dbReference>
<evidence type="ECO:0000256" key="6">
    <source>
        <dbReference type="ARBA" id="ARBA00023098"/>
    </source>
</evidence>
<comment type="pathway">
    <text evidence="2">Lipid metabolism.</text>
</comment>
<sequence length="427" mass="45191">MERLSPLSYAFLAAEDVDPAACLVIGSLAVLDGPAPHVDEVRALVASRLSAAPRYQQRVVPGRFGLRAPSWQDVADLDLGQHVTVRRVPAPGGRAEVAALMSGAMAERMDRERPLWDVTVCTGLADGSWGLLSRVHHTLADGVSGTGLYRVVFDSEGPADEPPPTPPGTAPGVPGRNLVAAARGALALGTALLPVTREGLLGPLDGARRYAWTEVGIAETEGVRHELGVTVNDLVLSAISGGLRELLLERGRQPDAHALRTLLPVSSRAPGTAGRPGNEVTLMLSMLPVELDDPVARVLAVHERVTSLRRAHEPEAGVVLQALAGLLPFPVLDRGLRWGLRLPQQQVSTVTTNVPGPRTPLTCLGRPVRQLLPVVPIADRVRLGFAVLSYCDRLAFGITADATSTPDIDALASSVGDAWRSALVRTE</sequence>
<dbReference type="EMBL" id="CZKB01000011">
    <property type="protein sequence ID" value="CUR59837.1"/>
    <property type="molecule type" value="Genomic_DNA"/>
</dbReference>
<dbReference type="InterPro" id="IPR045034">
    <property type="entry name" value="O-acyltransferase_WSD1-like"/>
</dbReference>
<evidence type="ECO:0000256" key="2">
    <source>
        <dbReference type="ARBA" id="ARBA00005189"/>
    </source>
</evidence>
<name>A0A2P2CCX6_9ZZZZ</name>
<feature type="domain" description="O-acyltransferase WSD1-like N-terminal" evidence="10">
    <location>
        <begin position="4"/>
        <end position="181"/>
    </location>
</feature>
<comment type="catalytic activity">
    <reaction evidence="8">
        <text>an acyl-CoA + a 1,2-diacyl-sn-glycerol = a triacyl-sn-glycerol + CoA</text>
        <dbReference type="Rhea" id="RHEA:10868"/>
        <dbReference type="ChEBI" id="CHEBI:17815"/>
        <dbReference type="ChEBI" id="CHEBI:57287"/>
        <dbReference type="ChEBI" id="CHEBI:58342"/>
        <dbReference type="ChEBI" id="CHEBI:64615"/>
        <dbReference type="EC" id="2.3.1.20"/>
    </reaction>
</comment>
<dbReference type="GO" id="GO:0051701">
    <property type="term" value="P:biological process involved in interaction with host"/>
    <property type="evidence" value="ECO:0007669"/>
    <property type="project" value="TreeGrafter"/>
</dbReference>
<dbReference type="SUPFAM" id="SSF52777">
    <property type="entry name" value="CoA-dependent acyltransferases"/>
    <property type="match status" value="1"/>
</dbReference>
<gene>
    <name evidence="12" type="ORF">NOCA1190120</name>
</gene>
<dbReference type="InterPro" id="IPR009721">
    <property type="entry name" value="O-acyltransferase_WSD1_C"/>
</dbReference>
<dbReference type="GO" id="GO:0071731">
    <property type="term" value="P:response to nitric oxide"/>
    <property type="evidence" value="ECO:0007669"/>
    <property type="project" value="TreeGrafter"/>
</dbReference>
<feature type="compositionally biased region" description="Pro residues" evidence="9">
    <location>
        <begin position="160"/>
        <end position="169"/>
    </location>
</feature>
<dbReference type="GO" id="GO:0004144">
    <property type="term" value="F:diacylglycerol O-acyltransferase activity"/>
    <property type="evidence" value="ECO:0007669"/>
    <property type="project" value="UniProtKB-EC"/>
</dbReference>
<organism evidence="12">
    <name type="scientific">metagenome</name>
    <dbReference type="NCBI Taxonomy" id="256318"/>
    <lineage>
        <taxon>unclassified sequences</taxon>
        <taxon>metagenomes</taxon>
    </lineage>
</organism>
<keyword evidence="4" id="KW-0444">Lipid biosynthesis</keyword>
<dbReference type="UniPathway" id="UPA00282"/>
<dbReference type="Pfam" id="PF03007">
    <property type="entry name" value="WS_DGAT_cat"/>
    <property type="match status" value="1"/>
</dbReference>
<evidence type="ECO:0000256" key="1">
    <source>
        <dbReference type="ARBA" id="ARBA00004771"/>
    </source>
</evidence>
<keyword evidence="7 12" id="KW-0012">Acyltransferase</keyword>
<evidence type="ECO:0000256" key="4">
    <source>
        <dbReference type="ARBA" id="ARBA00022516"/>
    </source>
</evidence>
<dbReference type="EC" id="2.3.1.20" evidence="3"/>
<evidence type="ECO:0000256" key="8">
    <source>
        <dbReference type="ARBA" id="ARBA00048109"/>
    </source>
</evidence>
<evidence type="ECO:0000313" key="12">
    <source>
        <dbReference type="EMBL" id="CUR59837.1"/>
    </source>
</evidence>
<evidence type="ECO:0000256" key="9">
    <source>
        <dbReference type="SAM" id="MobiDB-lite"/>
    </source>
</evidence>
<dbReference type="AlphaFoldDB" id="A0A2P2CCX6"/>
<dbReference type="InterPro" id="IPR004255">
    <property type="entry name" value="O-acyltransferase_WSD1_N"/>
</dbReference>
<evidence type="ECO:0000256" key="3">
    <source>
        <dbReference type="ARBA" id="ARBA00013244"/>
    </source>
</evidence>
<evidence type="ECO:0000259" key="11">
    <source>
        <dbReference type="Pfam" id="PF06974"/>
    </source>
</evidence>
<dbReference type="InterPro" id="IPR023213">
    <property type="entry name" value="CAT-like_dom_sf"/>
</dbReference>
<dbReference type="Gene3D" id="3.30.559.10">
    <property type="entry name" value="Chloramphenicol acetyltransferase-like domain"/>
    <property type="match status" value="1"/>
</dbReference>
<evidence type="ECO:0000256" key="5">
    <source>
        <dbReference type="ARBA" id="ARBA00022679"/>
    </source>
</evidence>
<comment type="pathway">
    <text evidence="1">Glycerolipid metabolism; triacylglycerol biosynthesis.</text>
</comment>
<dbReference type="GO" id="GO:0005886">
    <property type="term" value="C:plasma membrane"/>
    <property type="evidence" value="ECO:0007669"/>
    <property type="project" value="TreeGrafter"/>
</dbReference>
<dbReference type="GO" id="GO:0001666">
    <property type="term" value="P:response to hypoxia"/>
    <property type="evidence" value="ECO:0007669"/>
    <property type="project" value="TreeGrafter"/>
</dbReference>
<keyword evidence="6" id="KW-0443">Lipid metabolism</keyword>
<dbReference type="NCBIfam" id="TIGR02946">
    <property type="entry name" value="acyl_WS_DGAT"/>
    <property type="match status" value="1"/>
</dbReference>
<keyword evidence="5 12" id="KW-0808">Transferase</keyword>
<protein>
    <recommendedName>
        <fullName evidence="3">diacylglycerol O-acyltransferase</fullName>
        <ecNumber evidence="3">2.3.1.20</ecNumber>
    </recommendedName>
</protein>
<dbReference type="InterPro" id="IPR014292">
    <property type="entry name" value="Acyl_transf_WS/DGAT"/>
</dbReference>
<dbReference type="Pfam" id="PF06974">
    <property type="entry name" value="WS_DGAT_C"/>
    <property type="match status" value="1"/>
</dbReference>
<dbReference type="PANTHER" id="PTHR31650">
    <property type="entry name" value="O-ACYLTRANSFERASE (WSD1-LIKE) FAMILY PROTEIN"/>
    <property type="match status" value="1"/>
</dbReference>
<feature type="region of interest" description="Disordered" evidence="9">
    <location>
        <begin position="154"/>
        <end position="175"/>
    </location>
</feature>
<accession>A0A2P2CCX6</accession>
<reference evidence="12" key="1">
    <citation type="submission" date="2015-08" db="EMBL/GenBank/DDBJ databases">
        <authorList>
            <person name="Babu N.S."/>
            <person name="Beckwith C.J."/>
            <person name="Beseler K.G."/>
            <person name="Brison A."/>
            <person name="Carone J.V."/>
            <person name="Caskin T.P."/>
            <person name="Diamond M."/>
            <person name="Durham M.E."/>
            <person name="Foxe J.M."/>
            <person name="Go M."/>
            <person name="Henderson B.A."/>
            <person name="Jones I.B."/>
            <person name="McGettigan J.A."/>
            <person name="Micheletti S.J."/>
            <person name="Nasrallah M.E."/>
            <person name="Ortiz D."/>
            <person name="Piller C.R."/>
            <person name="Privatt S.R."/>
            <person name="Schneider S.L."/>
            <person name="Sharp S."/>
            <person name="Smith T.C."/>
            <person name="Stanton J.D."/>
            <person name="Ullery H.E."/>
            <person name="Wilson R.J."/>
            <person name="Serrano M.G."/>
            <person name="Buck G."/>
            <person name="Lee V."/>
            <person name="Wang Y."/>
            <person name="Carvalho R."/>
            <person name="Voegtly L."/>
            <person name="Shi R."/>
            <person name="Duckworth R."/>
            <person name="Johnson A."/>
            <person name="Loviza R."/>
            <person name="Walstead R."/>
            <person name="Shah Z."/>
            <person name="Kiflezghi M."/>
            <person name="Wade K."/>
            <person name="Ball S.L."/>
            <person name="Bradley K.W."/>
            <person name="Asai D.J."/>
            <person name="Bowman C.A."/>
            <person name="Russell D.A."/>
            <person name="Pope W.H."/>
            <person name="Jacobs-Sera D."/>
            <person name="Hendrix R.W."/>
            <person name="Hatfull G.F."/>
        </authorList>
    </citation>
    <scope>NUCLEOTIDE SEQUENCE</scope>
</reference>
<dbReference type="PANTHER" id="PTHR31650:SF1">
    <property type="entry name" value="WAX ESTER SYNTHASE_DIACYLGLYCEROL ACYLTRANSFERASE 4-RELATED"/>
    <property type="match status" value="1"/>
</dbReference>
<evidence type="ECO:0000259" key="10">
    <source>
        <dbReference type="Pfam" id="PF03007"/>
    </source>
</evidence>